<dbReference type="GO" id="GO:0004553">
    <property type="term" value="F:hydrolase activity, hydrolyzing O-glycosyl compounds"/>
    <property type="evidence" value="ECO:0007669"/>
    <property type="project" value="InterPro"/>
</dbReference>
<evidence type="ECO:0000256" key="1">
    <source>
        <dbReference type="ARBA" id="ARBA00006865"/>
    </source>
</evidence>
<accession>A0A510JFV6</accession>
<feature type="signal peptide" evidence="2">
    <location>
        <begin position="1"/>
        <end position="20"/>
    </location>
</feature>
<dbReference type="PANTHER" id="PTHR10963">
    <property type="entry name" value="GLYCOSYL HYDROLASE-RELATED"/>
    <property type="match status" value="1"/>
</dbReference>
<evidence type="ECO:0000313" key="5">
    <source>
        <dbReference type="Proteomes" id="UP000321606"/>
    </source>
</evidence>
<comment type="similarity">
    <text evidence="1">Belongs to the glycosyl hydrolase 16 family.</text>
</comment>
<proteinExistence type="inferred from homology"/>
<dbReference type="PANTHER" id="PTHR10963:SF55">
    <property type="entry name" value="GLYCOSIDE HYDROLASE FAMILY 16 PROTEIN"/>
    <property type="match status" value="1"/>
</dbReference>
<keyword evidence="4" id="KW-0378">Hydrolase</keyword>
<dbReference type="CDD" id="cd08023">
    <property type="entry name" value="GH16_laminarinase_like"/>
    <property type="match status" value="1"/>
</dbReference>
<protein>
    <submittedName>
        <fullName evidence="4">Glycosyl hydrolase family 16</fullName>
    </submittedName>
</protein>
<evidence type="ECO:0000313" key="4">
    <source>
        <dbReference type="EMBL" id="BBM37291.1"/>
    </source>
</evidence>
<dbReference type="PROSITE" id="PS51762">
    <property type="entry name" value="GH16_2"/>
    <property type="match status" value="1"/>
</dbReference>
<feature type="domain" description="GH16" evidence="3">
    <location>
        <begin position="43"/>
        <end position="335"/>
    </location>
</feature>
<sequence>MKKILMFITLVSLIGNLGFSANKTNTKFVKEQQTTGPDNRVKVTENTGINPEEQKIEEMNKIQGKIGKKKKESEWKLVWSDEFNTNQLDRTKWNYWENNNPWNSGNYLDENGNLVDQYGFKAKQYYLRDNVKVENGNLVITVKKEENKFVKIDGKDRKILYSSGAIHTKGLFTINEGRIEMRAAMPEGVGVWPAFWTWPENFSPESGKLANGEIDIFEIYGDNLRRVTGTAHALKSDNTYQSFTGSNLRIRKSEDLTKFNDYAVEWNEKEIKWFFNNRMYKKVTFKKIEKYTDNPFVEPHFLMINVALQEKTGEDGNIKFPTEMKVDYVRVYKKN</sequence>
<dbReference type="STRING" id="714315.GCA_000516535_02247"/>
<dbReference type="EMBL" id="AP019822">
    <property type="protein sequence ID" value="BBM37291.1"/>
    <property type="molecule type" value="Genomic_DNA"/>
</dbReference>
<name>A0A510JFV6_9FUSO</name>
<dbReference type="GO" id="GO:0005975">
    <property type="term" value="P:carbohydrate metabolic process"/>
    <property type="evidence" value="ECO:0007669"/>
    <property type="project" value="InterPro"/>
</dbReference>
<dbReference type="Gene3D" id="2.60.120.200">
    <property type="match status" value="1"/>
</dbReference>
<dbReference type="SUPFAM" id="SSF49899">
    <property type="entry name" value="Concanavalin A-like lectins/glucanases"/>
    <property type="match status" value="1"/>
</dbReference>
<dbReference type="Proteomes" id="UP000321606">
    <property type="component" value="Chromosome"/>
</dbReference>
<organism evidence="4 5">
    <name type="scientific">Pseudoleptotrichia goodfellowii</name>
    <dbReference type="NCBI Taxonomy" id="157692"/>
    <lineage>
        <taxon>Bacteria</taxon>
        <taxon>Fusobacteriati</taxon>
        <taxon>Fusobacteriota</taxon>
        <taxon>Fusobacteriia</taxon>
        <taxon>Fusobacteriales</taxon>
        <taxon>Leptotrichiaceae</taxon>
        <taxon>Pseudoleptotrichia</taxon>
    </lineage>
</organism>
<dbReference type="InterPro" id="IPR050546">
    <property type="entry name" value="Glycosyl_Hydrlase_16"/>
</dbReference>
<dbReference type="OrthoDB" id="9809583at2"/>
<feature type="chain" id="PRO_5021794386" evidence="2">
    <location>
        <begin position="21"/>
        <end position="335"/>
    </location>
</feature>
<evidence type="ECO:0000256" key="2">
    <source>
        <dbReference type="SAM" id="SignalP"/>
    </source>
</evidence>
<keyword evidence="2" id="KW-0732">Signal</keyword>
<dbReference type="AlphaFoldDB" id="A0A510JFV6"/>
<gene>
    <name evidence="4" type="ORF">JCM16774_2253</name>
</gene>
<dbReference type="KEGG" id="lgo:JCM16774_2253"/>
<evidence type="ECO:0000259" key="3">
    <source>
        <dbReference type="PROSITE" id="PS51762"/>
    </source>
</evidence>
<dbReference type="Pfam" id="PF00722">
    <property type="entry name" value="Glyco_hydro_16"/>
    <property type="match status" value="1"/>
</dbReference>
<dbReference type="RefSeq" id="WP_026738346.1">
    <property type="nucleotide sequence ID" value="NZ_AP019822.1"/>
</dbReference>
<dbReference type="InterPro" id="IPR000757">
    <property type="entry name" value="Beta-glucanase-like"/>
</dbReference>
<dbReference type="InterPro" id="IPR013320">
    <property type="entry name" value="ConA-like_dom_sf"/>
</dbReference>
<reference evidence="4 5" key="1">
    <citation type="submission" date="2019-07" db="EMBL/GenBank/DDBJ databases">
        <title>Complete Genome Sequence of Leptotrichia goodfellowii Strain JCM 16774.</title>
        <authorList>
            <person name="Watanabe S."/>
            <person name="Cui L."/>
        </authorList>
    </citation>
    <scope>NUCLEOTIDE SEQUENCE [LARGE SCALE GENOMIC DNA]</scope>
    <source>
        <strain evidence="4 5">JCM16774</strain>
    </source>
</reference>